<dbReference type="Pfam" id="PF08327">
    <property type="entry name" value="AHSA1"/>
    <property type="match status" value="1"/>
</dbReference>
<dbReference type="SUPFAM" id="SSF55961">
    <property type="entry name" value="Bet v1-like"/>
    <property type="match status" value="1"/>
</dbReference>
<comment type="caution">
    <text evidence="3">The sequence shown here is derived from an EMBL/GenBank/DDBJ whole genome shotgun (WGS) entry which is preliminary data.</text>
</comment>
<dbReference type="InterPro" id="IPR023393">
    <property type="entry name" value="START-like_dom_sf"/>
</dbReference>
<dbReference type="InterPro" id="IPR013538">
    <property type="entry name" value="ASHA1/2-like_C"/>
</dbReference>
<keyword evidence="4" id="KW-1185">Reference proteome</keyword>
<sequence>MSSNDFVYVTHVRTTPERLWQALTEPEFTTRYWGVAFDTDWTPGSPMAWAEGGATTAAPGQEVLEYDPPRRLSYTWHTFTPEWAARAGVAEDVLAKLAAEPRSKVRFELEPAGDAVKLTVVHDGFPDGSTAREMVSEGWPALLSSLKSLLETGEPLS</sequence>
<evidence type="ECO:0000259" key="2">
    <source>
        <dbReference type="Pfam" id="PF08327"/>
    </source>
</evidence>
<feature type="domain" description="Activator of Hsp90 ATPase homologue 1/2-like C-terminal" evidence="2">
    <location>
        <begin position="14"/>
        <end position="151"/>
    </location>
</feature>
<proteinExistence type="inferred from homology"/>
<dbReference type="CDD" id="cd08893">
    <property type="entry name" value="SRPBCC_CalC_Aha1-like_GntR-HTH"/>
    <property type="match status" value="1"/>
</dbReference>
<dbReference type="Gene3D" id="3.30.530.20">
    <property type="match status" value="1"/>
</dbReference>
<gene>
    <name evidence="3" type="ORF">B0I28_11326</name>
</gene>
<accession>A0A2T0UAR9</accession>
<dbReference type="AlphaFoldDB" id="A0A2T0UAR9"/>
<name>A0A2T0UAR9_9ACTN</name>
<reference evidence="3 4" key="1">
    <citation type="submission" date="2018-03" db="EMBL/GenBank/DDBJ databases">
        <title>Genomic Encyclopedia of Type Strains, Phase III (KMG-III): the genomes of soil and plant-associated and newly described type strains.</title>
        <authorList>
            <person name="Whitman W."/>
        </authorList>
    </citation>
    <scope>NUCLEOTIDE SEQUENCE [LARGE SCALE GENOMIC DNA]</scope>
    <source>
        <strain evidence="3 4">CGMCC 4.7067</strain>
    </source>
</reference>
<organism evidence="3 4">
    <name type="scientific">Glycomyces artemisiae</name>
    <dbReference type="NCBI Taxonomy" id="1076443"/>
    <lineage>
        <taxon>Bacteria</taxon>
        <taxon>Bacillati</taxon>
        <taxon>Actinomycetota</taxon>
        <taxon>Actinomycetes</taxon>
        <taxon>Glycomycetales</taxon>
        <taxon>Glycomycetaceae</taxon>
        <taxon>Glycomyces</taxon>
    </lineage>
</organism>
<evidence type="ECO:0000256" key="1">
    <source>
        <dbReference type="ARBA" id="ARBA00006817"/>
    </source>
</evidence>
<evidence type="ECO:0000313" key="3">
    <source>
        <dbReference type="EMBL" id="PRY54917.1"/>
    </source>
</evidence>
<comment type="similarity">
    <text evidence="1">Belongs to the AHA1 family.</text>
</comment>
<evidence type="ECO:0000313" key="4">
    <source>
        <dbReference type="Proteomes" id="UP000238176"/>
    </source>
</evidence>
<dbReference type="Proteomes" id="UP000238176">
    <property type="component" value="Unassembled WGS sequence"/>
</dbReference>
<dbReference type="EMBL" id="PVTJ01000013">
    <property type="protein sequence ID" value="PRY54917.1"/>
    <property type="molecule type" value="Genomic_DNA"/>
</dbReference>
<dbReference type="OrthoDB" id="9815653at2"/>
<protein>
    <submittedName>
        <fullName evidence="3">Uncharacterized protein YndB with AHSA1/START domain</fullName>
    </submittedName>
</protein>